<evidence type="ECO:0000259" key="1">
    <source>
        <dbReference type="Pfam" id="PF23139"/>
    </source>
</evidence>
<name>A0ABY4CQC1_9BACL</name>
<dbReference type="RefSeq" id="WP_347438125.1">
    <property type="nucleotide sequence ID" value="NZ_CP089291.1"/>
</dbReference>
<organism evidence="2 3">
    <name type="scientific">Fodinisporobacter ferrooxydans</name>
    <dbReference type="NCBI Taxonomy" id="2901836"/>
    <lineage>
        <taxon>Bacteria</taxon>
        <taxon>Bacillati</taxon>
        <taxon>Bacillota</taxon>
        <taxon>Bacilli</taxon>
        <taxon>Bacillales</taxon>
        <taxon>Alicyclobacillaceae</taxon>
        <taxon>Fodinisporobacter</taxon>
    </lineage>
</organism>
<dbReference type="Pfam" id="PF23139">
    <property type="entry name" value="OB_YrrC"/>
    <property type="match status" value="1"/>
</dbReference>
<dbReference type="InterPro" id="IPR055446">
    <property type="entry name" value="RecD2_N_OB"/>
</dbReference>
<gene>
    <name evidence="2" type="ORF">LSG31_04030</name>
</gene>
<dbReference type="Proteomes" id="UP000830167">
    <property type="component" value="Chromosome"/>
</dbReference>
<evidence type="ECO:0000313" key="3">
    <source>
        <dbReference type="Proteomes" id="UP000830167"/>
    </source>
</evidence>
<protein>
    <recommendedName>
        <fullName evidence="1">ATP-dependent RecD2 DNA helicase OB-fold domain-containing protein</fullName>
    </recommendedName>
</protein>
<reference evidence="2" key="1">
    <citation type="submission" date="2021-12" db="EMBL/GenBank/DDBJ databases">
        <title>Alicyclobacillaceae gen. nov., sp. nov., isolated from chalcocite enrichment system.</title>
        <authorList>
            <person name="Jiang Z."/>
        </authorList>
    </citation>
    <scope>NUCLEOTIDE SEQUENCE</scope>
    <source>
        <strain evidence="2">MYW30-H2</strain>
    </source>
</reference>
<proteinExistence type="predicted"/>
<sequence length="53" mass="5755">MAGEMESVAGTVIRITFENPQTGYRVIKVQQSGSREEIAVVGTLPDVLVGQEY</sequence>
<accession>A0ABY4CQC1</accession>
<keyword evidence="3" id="KW-1185">Reference proteome</keyword>
<feature type="domain" description="ATP-dependent RecD2 DNA helicase OB-fold" evidence="1">
    <location>
        <begin position="5"/>
        <end position="53"/>
    </location>
</feature>
<dbReference type="EMBL" id="CP089291">
    <property type="protein sequence ID" value="UOF91431.1"/>
    <property type="molecule type" value="Genomic_DNA"/>
</dbReference>
<evidence type="ECO:0000313" key="2">
    <source>
        <dbReference type="EMBL" id="UOF91431.1"/>
    </source>
</evidence>